<comment type="caution">
    <text evidence="1">The sequence shown here is derived from an EMBL/GenBank/DDBJ whole genome shotgun (WGS) entry which is preliminary data.</text>
</comment>
<protein>
    <submittedName>
        <fullName evidence="1">Uncharacterized protein</fullName>
    </submittedName>
</protein>
<evidence type="ECO:0000313" key="1">
    <source>
        <dbReference type="EMBL" id="MBB4026276.1"/>
    </source>
</evidence>
<reference evidence="1 2" key="1">
    <citation type="submission" date="2020-08" db="EMBL/GenBank/DDBJ databases">
        <title>Genomic Encyclopedia of Type Strains, Phase IV (KMG-IV): sequencing the most valuable type-strain genomes for metagenomic binning, comparative biology and taxonomic classification.</title>
        <authorList>
            <person name="Goeker M."/>
        </authorList>
    </citation>
    <scope>NUCLEOTIDE SEQUENCE [LARGE SCALE GENOMIC DNA]</scope>
    <source>
        <strain evidence="1 2">DSM 105721</strain>
    </source>
</reference>
<evidence type="ECO:0000313" key="2">
    <source>
        <dbReference type="Proteomes" id="UP000546007"/>
    </source>
</evidence>
<name>A0A7W6HWI4_9BACT</name>
<sequence length="73" mass="8531">MVWKIENNKKKENLMYAAARPVVPVVLPVKEETRPVVKEERQPVIKEEKKPVENVVKVETTEKARKAEVKKHE</sequence>
<dbReference type="AlphaFoldDB" id="A0A7W6HWI4"/>
<dbReference type="RefSeq" id="WP_124316404.1">
    <property type="nucleotide sequence ID" value="NZ_AP028155.1"/>
</dbReference>
<keyword evidence="2" id="KW-1185">Reference proteome</keyword>
<dbReference type="GeneID" id="93102319"/>
<proteinExistence type="predicted"/>
<dbReference type="Proteomes" id="UP000546007">
    <property type="component" value="Unassembled WGS sequence"/>
</dbReference>
<accession>A0A7W6HWI4</accession>
<organism evidence="1 2">
    <name type="scientific">Butyricimonas faecihominis</name>
    <dbReference type="NCBI Taxonomy" id="1472416"/>
    <lineage>
        <taxon>Bacteria</taxon>
        <taxon>Pseudomonadati</taxon>
        <taxon>Bacteroidota</taxon>
        <taxon>Bacteroidia</taxon>
        <taxon>Bacteroidales</taxon>
        <taxon>Odoribacteraceae</taxon>
        <taxon>Butyricimonas</taxon>
    </lineage>
</organism>
<gene>
    <name evidence="1" type="ORF">GGR14_002066</name>
</gene>
<dbReference type="EMBL" id="JACIES010000004">
    <property type="protein sequence ID" value="MBB4026276.1"/>
    <property type="molecule type" value="Genomic_DNA"/>
</dbReference>